<dbReference type="GO" id="GO:0005739">
    <property type="term" value="C:mitochondrion"/>
    <property type="evidence" value="ECO:0007669"/>
    <property type="project" value="UniProtKB-ARBA"/>
</dbReference>
<feature type="repeat" description="PPR" evidence="5">
    <location>
        <begin position="89"/>
        <end position="123"/>
    </location>
</feature>
<keyword evidence="7" id="KW-1185">Reference proteome</keyword>
<sequence length="575" mass="66717">MHLCYASTARTLVRCTRHLPVNLPTLRSISTEVLRRHRGPQPHLRTEKPPSTARFDDTFLLSEQVLRLLNRGQEEDATRLLSKNTRLEATVSWNYLLSHHFRKGAVNQAMHVFNDMKRNRAFPNELTYTTMLLGFADNFESGGRDKVRPMLESLVNDPRVKPNVIHLNAALKSATMSKDLTAAADYMNMMQDSGVSNFDSRTYTTLFLIYLRLLEDLDKRSTVSVRRFRADDREEKEKGRDTNQAATKQASRLLAEVKTIWQDVLSLARRKKLEIDDQLLSRYCYILARGDKADSVTVVELISHYCEIPSPLPGQKTAGKFPKPDLKMPLELNLLTPYWKAICQLNDIDNVRHCWQSITQAVPRQSLTRACYDVIFTHLYGYSDRNFVMSIVDQMAENKVQFTDRTMWLAARACSYYTSKEQARVTLKFYRDMADRFGREAVISGVNVMTMIEMLGKTDPRGGRSREYEQVDGVLRIIDGWDWVDNARMMLEHRKQDLCGKLEQRRDELFKITKKLHRRIRDQDKEAAFMRNRAQAVMDQLEEAKAKWPTEAALGRTTIPRDFDGRDKYGNRLRR</sequence>
<organism evidence="6 7">
    <name type="scientific">Protomyces lactucae-debilis</name>
    <dbReference type="NCBI Taxonomy" id="2754530"/>
    <lineage>
        <taxon>Eukaryota</taxon>
        <taxon>Fungi</taxon>
        <taxon>Dikarya</taxon>
        <taxon>Ascomycota</taxon>
        <taxon>Taphrinomycotina</taxon>
        <taxon>Taphrinomycetes</taxon>
        <taxon>Taphrinales</taxon>
        <taxon>Protomycetaceae</taxon>
        <taxon>Protomyces</taxon>
    </lineage>
</organism>
<name>A0A1Y2FBZ9_PROLT</name>
<dbReference type="InterPro" id="IPR002885">
    <property type="entry name" value="PPR_rpt"/>
</dbReference>
<protein>
    <recommendedName>
        <fullName evidence="8">Pentacotripeptide-repeat region of PRORP domain-containing protein</fullName>
    </recommendedName>
</protein>
<dbReference type="PANTHER" id="PTHR47447">
    <property type="entry name" value="OS03G0856100 PROTEIN"/>
    <property type="match status" value="1"/>
</dbReference>
<comment type="caution">
    <text evidence="6">The sequence shown here is derived from an EMBL/GenBank/DDBJ whole genome shotgun (WGS) entry which is preliminary data.</text>
</comment>
<dbReference type="Pfam" id="PF13041">
    <property type="entry name" value="PPR_2"/>
    <property type="match status" value="1"/>
</dbReference>
<accession>A0A1Y2FBZ9</accession>
<dbReference type="Proteomes" id="UP000193685">
    <property type="component" value="Unassembled WGS sequence"/>
</dbReference>
<dbReference type="NCBIfam" id="TIGR00756">
    <property type="entry name" value="PPR"/>
    <property type="match status" value="1"/>
</dbReference>
<evidence type="ECO:0000256" key="3">
    <source>
        <dbReference type="ARBA" id="ARBA00044493"/>
    </source>
</evidence>
<dbReference type="InterPro" id="IPR011990">
    <property type="entry name" value="TPR-like_helical_dom_sf"/>
</dbReference>
<gene>
    <name evidence="6" type="ORF">BCR37DRAFT_387724</name>
</gene>
<dbReference type="STRING" id="56484.A0A1Y2FBZ9"/>
<dbReference type="PANTHER" id="PTHR47447:SF17">
    <property type="entry name" value="OS12G0638900 PROTEIN"/>
    <property type="match status" value="1"/>
</dbReference>
<evidence type="ECO:0000256" key="2">
    <source>
        <dbReference type="ARBA" id="ARBA00022737"/>
    </source>
</evidence>
<keyword evidence="2" id="KW-0677">Repeat</keyword>
<evidence type="ECO:0000313" key="6">
    <source>
        <dbReference type="EMBL" id="ORY81449.1"/>
    </source>
</evidence>
<dbReference type="GeneID" id="63787154"/>
<evidence type="ECO:0000256" key="5">
    <source>
        <dbReference type="PROSITE-ProRule" id="PRU00708"/>
    </source>
</evidence>
<dbReference type="PROSITE" id="PS51375">
    <property type="entry name" value="PPR"/>
    <property type="match status" value="1"/>
</dbReference>
<comment type="subunit">
    <text evidence="4">Binds to mitochondrial small subunit 15S rRNA.</text>
</comment>
<evidence type="ECO:0008006" key="8">
    <source>
        <dbReference type="Google" id="ProtNLM"/>
    </source>
</evidence>
<evidence type="ECO:0000256" key="1">
    <source>
        <dbReference type="ARBA" id="ARBA00006192"/>
    </source>
</evidence>
<dbReference type="AlphaFoldDB" id="A0A1Y2FBZ9"/>
<comment type="similarity">
    <text evidence="1">Belongs to the CCM1 family.</text>
</comment>
<comment type="function">
    <text evidence="3">Regulates mitochondrial small subunit maturation by controlling 15S rRNA 5'-end processing. Localizes to the 5' precursor of the 15S rRNA in a position that is subsequently occupied by mS47 in the mature yeast mtSSU. Uses structure and sequence-specific RNA recognition, binding to a single-stranded region of the precursor and specifically recognizing bases -6 to -1. The exchange of Ccm1 for mS47 is coupled to the irreversible removal of precursor rRNA that is accompanied by conformational changes of the mitoribosomal proteins uS5m and mS26. These conformational changes signal completion of 5'-end rRNA processing through protection of the mature 5'-end of the 15S rRNA and stabilization of mS47. The removal of the 5' precursor together with the dissociation of Ccm1 may be catalyzed by the 5'-3' exoribonuclease Pet127. Involved in the specific removal of group I introns in mitochondrial encoded transcripts.</text>
</comment>
<evidence type="ECO:0000313" key="7">
    <source>
        <dbReference type="Proteomes" id="UP000193685"/>
    </source>
</evidence>
<dbReference type="OrthoDB" id="185373at2759"/>
<reference evidence="6 7" key="1">
    <citation type="submission" date="2016-07" db="EMBL/GenBank/DDBJ databases">
        <title>Pervasive Adenine N6-methylation of Active Genes in Fungi.</title>
        <authorList>
            <consortium name="DOE Joint Genome Institute"/>
            <person name="Mondo S.J."/>
            <person name="Dannebaum R.O."/>
            <person name="Kuo R.C."/>
            <person name="Labutti K."/>
            <person name="Haridas S."/>
            <person name="Kuo A."/>
            <person name="Salamov A."/>
            <person name="Ahrendt S.R."/>
            <person name="Lipzen A."/>
            <person name="Sullivan W."/>
            <person name="Andreopoulos W.B."/>
            <person name="Clum A."/>
            <person name="Lindquist E."/>
            <person name="Daum C."/>
            <person name="Ramamoorthy G.K."/>
            <person name="Gryganskyi A."/>
            <person name="Culley D."/>
            <person name="Magnuson J.K."/>
            <person name="James T.Y."/>
            <person name="O'Malley M.A."/>
            <person name="Stajich J.E."/>
            <person name="Spatafora J.W."/>
            <person name="Visel A."/>
            <person name="Grigoriev I.V."/>
        </authorList>
    </citation>
    <scope>NUCLEOTIDE SEQUENCE [LARGE SCALE GENOMIC DNA]</scope>
    <source>
        <strain evidence="6 7">12-1054</strain>
    </source>
</reference>
<dbReference type="EMBL" id="MCFI01000011">
    <property type="protein sequence ID" value="ORY81449.1"/>
    <property type="molecule type" value="Genomic_DNA"/>
</dbReference>
<evidence type="ECO:0000256" key="4">
    <source>
        <dbReference type="ARBA" id="ARBA00044511"/>
    </source>
</evidence>
<dbReference type="Gene3D" id="1.25.40.10">
    <property type="entry name" value="Tetratricopeptide repeat domain"/>
    <property type="match status" value="2"/>
</dbReference>
<proteinExistence type="inferred from homology"/>
<dbReference type="RefSeq" id="XP_040724825.1">
    <property type="nucleotide sequence ID" value="XM_040870555.1"/>
</dbReference>